<protein>
    <submittedName>
        <fullName evidence="2">Uncharacterized protein</fullName>
    </submittedName>
</protein>
<evidence type="ECO:0000256" key="1">
    <source>
        <dbReference type="SAM" id="Phobius"/>
    </source>
</evidence>
<comment type="caution">
    <text evidence="2">The sequence shown here is derived from an EMBL/GenBank/DDBJ whole genome shotgun (WGS) entry which is preliminary data.</text>
</comment>
<accession>A0AA35SVR2</accession>
<keyword evidence="1" id="KW-1133">Transmembrane helix</keyword>
<keyword evidence="1" id="KW-0812">Transmembrane</keyword>
<keyword evidence="3" id="KW-1185">Reference proteome</keyword>
<evidence type="ECO:0000313" key="3">
    <source>
        <dbReference type="Proteomes" id="UP001174909"/>
    </source>
</evidence>
<reference evidence="2" key="1">
    <citation type="submission" date="2023-03" db="EMBL/GenBank/DDBJ databases">
        <authorList>
            <person name="Steffen K."/>
            <person name="Cardenas P."/>
        </authorList>
    </citation>
    <scope>NUCLEOTIDE SEQUENCE</scope>
</reference>
<dbReference type="Proteomes" id="UP001174909">
    <property type="component" value="Unassembled WGS sequence"/>
</dbReference>
<gene>
    <name evidence="2" type="ORF">GBAR_LOCUS20445</name>
</gene>
<dbReference type="AlphaFoldDB" id="A0AA35SVR2"/>
<keyword evidence="1" id="KW-0472">Membrane</keyword>
<organism evidence="2 3">
    <name type="scientific">Geodia barretti</name>
    <name type="common">Barrett's horny sponge</name>
    <dbReference type="NCBI Taxonomy" id="519541"/>
    <lineage>
        <taxon>Eukaryota</taxon>
        <taxon>Metazoa</taxon>
        <taxon>Porifera</taxon>
        <taxon>Demospongiae</taxon>
        <taxon>Heteroscleromorpha</taxon>
        <taxon>Tetractinellida</taxon>
        <taxon>Astrophorina</taxon>
        <taxon>Geodiidae</taxon>
        <taxon>Geodia</taxon>
    </lineage>
</organism>
<name>A0AA35SVR2_GEOBA</name>
<feature type="transmembrane region" description="Helical" evidence="1">
    <location>
        <begin position="43"/>
        <end position="60"/>
    </location>
</feature>
<proteinExistence type="predicted"/>
<dbReference type="EMBL" id="CASHTH010002873">
    <property type="protein sequence ID" value="CAI8036499.1"/>
    <property type="molecule type" value="Genomic_DNA"/>
</dbReference>
<feature type="non-terminal residue" evidence="2">
    <location>
        <position position="87"/>
    </location>
</feature>
<sequence length="87" mass="9456">MPTKFKAATFFLCANATYQALIFGIYPLTEGLTARAFLNSTCFFQVVFGNFCLKLFLFLIGQHGETTDFNVAPLLVAPDGGVAPINV</sequence>
<evidence type="ECO:0000313" key="2">
    <source>
        <dbReference type="EMBL" id="CAI8036499.1"/>
    </source>
</evidence>